<reference evidence="1" key="1">
    <citation type="submission" date="2021-02" db="EMBL/GenBank/DDBJ databases">
        <authorList>
            <person name="Nowell W R."/>
        </authorList>
    </citation>
    <scope>NUCLEOTIDE SEQUENCE</scope>
</reference>
<protein>
    <submittedName>
        <fullName evidence="1">Uncharacterized protein</fullName>
    </submittedName>
</protein>
<evidence type="ECO:0000313" key="1">
    <source>
        <dbReference type="EMBL" id="CAF4981616.1"/>
    </source>
</evidence>
<feature type="non-terminal residue" evidence="1">
    <location>
        <position position="37"/>
    </location>
</feature>
<organism evidence="1 2">
    <name type="scientific">Rotaria socialis</name>
    <dbReference type="NCBI Taxonomy" id="392032"/>
    <lineage>
        <taxon>Eukaryota</taxon>
        <taxon>Metazoa</taxon>
        <taxon>Spiralia</taxon>
        <taxon>Gnathifera</taxon>
        <taxon>Rotifera</taxon>
        <taxon>Eurotatoria</taxon>
        <taxon>Bdelloidea</taxon>
        <taxon>Philodinida</taxon>
        <taxon>Philodinidae</taxon>
        <taxon>Rotaria</taxon>
    </lineage>
</organism>
<dbReference type="Proteomes" id="UP000663848">
    <property type="component" value="Unassembled WGS sequence"/>
</dbReference>
<gene>
    <name evidence="1" type="ORF">QYT958_LOCUS36218</name>
</gene>
<evidence type="ECO:0000313" key="2">
    <source>
        <dbReference type="Proteomes" id="UP000663848"/>
    </source>
</evidence>
<name>A0A821ZED9_9BILA</name>
<sequence>MNLEIRQAFGCKLNRILGDNYSKHDYQTNYRVSVVHP</sequence>
<proteinExistence type="predicted"/>
<dbReference type="EMBL" id="CAJOBR010028502">
    <property type="protein sequence ID" value="CAF4981616.1"/>
    <property type="molecule type" value="Genomic_DNA"/>
</dbReference>
<accession>A0A821ZED9</accession>
<dbReference type="AlphaFoldDB" id="A0A821ZED9"/>
<comment type="caution">
    <text evidence="1">The sequence shown here is derived from an EMBL/GenBank/DDBJ whole genome shotgun (WGS) entry which is preliminary data.</text>
</comment>